<proteinExistence type="inferred from homology"/>
<dbReference type="GO" id="GO:0005886">
    <property type="term" value="C:plasma membrane"/>
    <property type="evidence" value="ECO:0007669"/>
    <property type="project" value="TreeGrafter"/>
</dbReference>
<keyword evidence="9" id="KW-1185">Reference proteome</keyword>
<keyword evidence="5 6" id="KW-0472">Membrane</keyword>
<keyword evidence="4 6" id="KW-1133">Transmembrane helix</keyword>
<comment type="similarity">
    <text evidence="6">Belongs to the dicarboxylate/amino acid:cation symporter (DAACS) (TC 2.A.23) family.</text>
</comment>
<reference evidence="8 9" key="1">
    <citation type="submission" date="2022-12" db="EMBL/GenBank/DDBJ databases">
        <title>Genomic features and morphological characterization of a novel Knufia sp. strain isolated from spacecraft assembly facility.</title>
        <authorList>
            <person name="Teixeira M."/>
            <person name="Chander A.M."/>
            <person name="Stajich J.E."/>
            <person name="Venkateswaran K."/>
        </authorList>
    </citation>
    <scope>NUCLEOTIDE SEQUENCE [LARGE SCALE GENOMIC DNA]</scope>
    <source>
        <strain evidence="8 9">FJI-L2-BK-P2</strain>
    </source>
</reference>
<dbReference type="InterPro" id="IPR050746">
    <property type="entry name" value="DAACS"/>
</dbReference>
<evidence type="ECO:0000313" key="9">
    <source>
        <dbReference type="Proteomes" id="UP001316803"/>
    </source>
</evidence>
<dbReference type="GO" id="GO:0015501">
    <property type="term" value="F:glutamate:sodium symporter activity"/>
    <property type="evidence" value="ECO:0007669"/>
    <property type="project" value="TreeGrafter"/>
</dbReference>
<name>A0AAN8EDG2_9EURO</name>
<keyword evidence="2 6" id="KW-0813">Transport</keyword>
<evidence type="ECO:0000256" key="4">
    <source>
        <dbReference type="ARBA" id="ARBA00022989"/>
    </source>
</evidence>
<dbReference type="AlphaFoldDB" id="A0AAN8EDG2"/>
<feature type="transmembrane region" description="Helical" evidence="6">
    <location>
        <begin position="228"/>
        <end position="252"/>
    </location>
</feature>
<evidence type="ECO:0000256" key="2">
    <source>
        <dbReference type="ARBA" id="ARBA00022448"/>
    </source>
</evidence>
<accession>A0AAN8EDG2</accession>
<evidence type="ECO:0000256" key="5">
    <source>
        <dbReference type="ARBA" id="ARBA00023136"/>
    </source>
</evidence>
<dbReference type="EMBL" id="JAKLMC020000013">
    <property type="protein sequence ID" value="KAK5953034.1"/>
    <property type="molecule type" value="Genomic_DNA"/>
</dbReference>
<evidence type="ECO:0000256" key="1">
    <source>
        <dbReference type="ARBA" id="ARBA00004141"/>
    </source>
</evidence>
<keyword evidence="6" id="KW-0769">Symport</keyword>
<organism evidence="8 9">
    <name type="scientific">Knufia fluminis</name>
    <dbReference type="NCBI Taxonomy" id="191047"/>
    <lineage>
        <taxon>Eukaryota</taxon>
        <taxon>Fungi</taxon>
        <taxon>Dikarya</taxon>
        <taxon>Ascomycota</taxon>
        <taxon>Pezizomycotina</taxon>
        <taxon>Eurotiomycetes</taxon>
        <taxon>Chaetothyriomycetidae</taxon>
        <taxon>Chaetothyriales</taxon>
        <taxon>Trichomeriaceae</taxon>
        <taxon>Knufia</taxon>
    </lineage>
</organism>
<protein>
    <recommendedName>
        <fullName evidence="6">Amino acid transporter</fullName>
    </recommendedName>
</protein>
<keyword evidence="3 6" id="KW-0812">Transmembrane</keyword>
<dbReference type="Gene3D" id="1.10.3860.10">
    <property type="entry name" value="Sodium:dicarboxylate symporter"/>
    <property type="match status" value="1"/>
</dbReference>
<evidence type="ECO:0000256" key="3">
    <source>
        <dbReference type="ARBA" id="ARBA00022692"/>
    </source>
</evidence>
<gene>
    <name evidence="8" type="ORF">OHC33_006156</name>
</gene>
<feature type="transmembrane region" description="Helical" evidence="6">
    <location>
        <begin position="120"/>
        <end position="142"/>
    </location>
</feature>
<evidence type="ECO:0000256" key="7">
    <source>
        <dbReference type="SAM" id="MobiDB-lite"/>
    </source>
</evidence>
<dbReference type="PANTHER" id="PTHR11958:SF63">
    <property type="entry name" value="AMINO ACID TRANSPORTER"/>
    <property type="match status" value="1"/>
</dbReference>
<dbReference type="PRINTS" id="PR00173">
    <property type="entry name" value="EDTRNSPORT"/>
</dbReference>
<comment type="subcellular location">
    <subcellularLocation>
        <location evidence="1 6">Membrane</location>
        <topology evidence="1 6">Multi-pass membrane protein</topology>
    </subcellularLocation>
</comment>
<feature type="transmembrane region" description="Helical" evidence="6">
    <location>
        <begin position="398"/>
        <end position="425"/>
    </location>
</feature>
<dbReference type="GO" id="GO:0015175">
    <property type="term" value="F:neutral L-amino acid transmembrane transporter activity"/>
    <property type="evidence" value="ECO:0007669"/>
    <property type="project" value="TreeGrafter"/>
</dbReference>
<dbReference type="GO" id="GO:0005313">
    <property type="term" value="F:L-glutamate transmembrane transporter activity"/>
    <property type="evidence" value="ECO:0007669"/>
    <property type="project" value="TreeGrafter"/>
</dbReference>
<dbReference type="InterPro" id="IPR001991">
    <property type="entry name" value="Na-dicarboxylate_symporter"/>
</dbReference>
<comment type="caution">
    <text evidence="8">The sequence shown here is derived from an EMBL/GenBank/DDBJ whole genome shotgun (WGS) entry which is preliminary data.</text>
</comment>
<dbReference type="PANTHER" id="PTHR11958">
    <property type="entry name" value="SODIUM/DICARBOXYLATE SYMPORTER-RELATED"/>
    <property type="match status" value="1"/>
</dbReference>
<dbReference type="Pfam" id="PF00375">
    <property type="entry name" value="SDF"/>
    <property type="match status" value="1"/>
</dbReference>
<evidence type="ECO:0000313" key="8">
    <source>
        <dbReference type="EMBL" id="KAK5953034.1"/>
    </source>
</evidence>
<feature type="transmembrane region" description="Helical" evidence="6">
    <location>
        <begin position="85"/>
        <end position="105"/>
    </location>
</feature>
<dbReference type="SUPFAM" id="SSF118215">
    <property type="entry name" value="Proton glutamate symport protein"/>
    <property type="match status" value="1"/>
</dbReference>
<feature type="transmembrane region" description="Helical" evidence="6">
    <location>
        <begin position="43"/>
        <end position="64"/>
    </location>
</feature>
<dbReference type="InterPro" id="IPR036458">
    <property type="entry name" value="Na:dicarbo_symporter_sf"/>
</dbReference>
<feature type="region of interest" description="Disordered" evidence="7">
    <location>
        <begin position="1"/>
        <end position="27"/>
    </location>
</feature>
<feature type="transmembrane region" description="Helical" evidence="6">
    <location>
        <begin position="264"/>
        <end position="290"/>
    </location>
</feature>
<evidence type="ECO:0000256" key="6">
    <source>
        <dbReference type="RuleBase" id="RU361216"/>
    </source>
</evidence>
<dbReference type="Proteomes" id="UP001316803">
    <property type="component" value="Unassembled WGS sequence"/>
</dbReference>
<sequence>MAATKEVVESTTPASPSETREEEQNKRPWHQSFYTLLKQPGSALQIILAALTAIAIGLAVTATVDDIPEAAPIILEIPGTLWLRALRATVLPLIVTAMILAVQNLKSMASGGAKLARWTIFYYVATTCLAIVHSIVMVDLVWRRLMVQADEGSLAVDADDQETIEERGETKPHDIVVSVFESFIPSNIVGAVANDELLAVLVTAVVVGYLIKGPDSPLLRAVKEVDRIITIAITFLIYLAPIGVFFLILGNIMTLDMSSVGVNLGVLIGASLAGMAIHLFIILPIIYFAVVRQNPYTLWAKCSPAWITAWGSASSAATLPVTIRQLRARGVPEVIVRFTVPLGCLINMDGTAIYFPVVVVFLAITQGISLNAGDYTLIVLLSVLSSIATTPIPSSSLVLTVMIAGSVGIPITGMYAVVVAIDWFIDRFRTMTNVSGDIFAARIMEKITGITDDNTPFVGEQEALERAMSQDNNEEVRVAEKKAEV</sequence>